<dbReference type="Proteomes" id="UP000019482">
    <property type="component" value="Unassembled WGS sequence"/>
</dbReference>
<dbReference type="SUPFAM" id="SSF102114">
    <property type="entry name" value="Radical SAM enzymes"/>
    <property type="match status" value="1"/>
</dbReference>
<dbReference type="AlphaFoldDB" id="W6N3P5"/>
<dbReference type="Gene3D" id="3.40.50.12110">
    <property type="match status" value="1"/>
</dbReference>
<dbReference type="Gene3D" id="3.80.30.30">
    <property type="match status" value="1"/>
</dbReference>
<comment type="caution">
    <text evidence="1">The sequence shown here is derived from an EMBL/GenBank/DDBJ whole genome shotgun (WGS) entry which is preliminary data.</text>
</comment>
<dbReference type="RefSeq" id="WP_017751036.1">
    <property type="nucleotide sequence ID" value="NZ_CBXI010000019.1"/>
</dbReference>
<name>W6N3P5_CLOTY</name>
<proteinExistence type="predicted"/>
<dbReference type="Pfam" id="PF20903">
    <property type="entry name" value="SPL"/>
    <property type="match status" value="1"/>
</dbReference>
<dbReference type="GeneID" id="29418870"/>
<dbReference type="InterPro" id="IPR058240">
    <property type="entry name" value="rSAM_sf"/>
</dbReference>
<protein>
    <submittedName>
        <fullName evidence="1">Spore photoproduct lyase</fullName>
        <ecNumber evidence="1">4.1.99.-</ecNumber>
    </submittedName>
</protein>
<accession>W6N3P5</accession>
<evidence type="ECO:0000313" key="1">
    <source>
        <dbReference type="EMBL" id="CDL91098.1"/>
    </source>
</evidence>
<dbReference type="PANTHER" id="PTHR37822">
    <property type="entry name" value="SPORE PHOTOPRODUCT LYASE-RELATED"/>
    <property type="match status" value="1"/>
</dbReference>
<dbReference type="InterPro" id="IPR049539">
    <property type="entry name" value="SPL"/>
</dbReference>
<reference evidence="1 2" key="1">
    <citation type="journal article" date="2015" name="Genome Announc.">
        <title>Draft Genome Sequence of Clostridium tyrobutyricum Strain DIVETGP, Isolated from Cow's Milk for Grana Padano Production.</title>
        <authorList>
            <person name="Soggiu A."/>
            <person name="Piras C."/>
            <person name="Gaiarsa S."/>
            <person name="Sassera D."/>
            <person name="Roncada P."/>
            <person name="Bendixen E."/>
            <person name="Brasca M."/>
            <person name="Bonizzi L."/>
        </authorList>
    </citation>
    <scope>NUCLEOTIDE SEQUENCE [LARGE SCALE GENOMIC DNA]</scope>
    <source>
        <strain evidence="1 2">DIVETGP</strain>
    </source>
</reference>
<dbReference type="EMBL" id="CBXI010000019">
    <property type="protein sequence ID" value="CDL91098.1"/>
    <property type="molecule type" value="Genomic_DNA"/>
</dbReference>
<sequence>MKDLSNNLNFSSFSHIYVENEALKNKNTQDILSHFKKSNIIKISHYKDVFFRKNQDFAVQKHSPKLILAVKHGNFIYDGAQVCEDFGNKYFYYTSSIMNCIYNCEYCYLQGVYTSANIVIFVNLDDVFHEVESLLEKHPVYLCISYDTDILAFEHITGFTKRWIEFAGIHKNLKIEIRTKSANFKCIEKLEPFSNVILAWTLSPEEISKTYEIGAPGFNSRLESIKSAVSSGWNLRICFDPILYLKNWAIYYKDCIDRTFEAVPSEKIQDISIGVFRISKDYLKRMKKVNPYSIVLSYPFKVQNGVCTYADIHHKTMIDFVYNLLSKYVEKEKIFI</sequence>
<dbReference type="EC" id="4.1.99.-" evidence="1"/>
<dbReference type="GO" id="GO:0051539">
    <property type="term" value="F:4 iron, 4 sulfur cluster binding"/>
    <property type="evidence" value="ECO:0007669"/>
    <property type="project" value="TreeGrafter"/>
</dbReference>
<dbReference type="GO" id="GO:0003913">
    <property type="term" value="F:DNA photolyase activity"/>
    <property type="evidence" value="ECO:0007669"/>
    <property type="project" value="TreeGrafter"/>
</dbReference>
<keyword evidence="2" id="KW-1185">Reference proteome</keyword>
<dbReference type="GO" id="GO:0042601">
    <property type="term" value="C:endospore-forming forespore"/>
    <property type="evidence" value="ECO:0007669"/>
    <property type="project" value="TreeGrafter"/>
</dbReference>
<organism evidence="1 2">
    <name type="scientific">Clostridium tyrobutyricum DIVETGP</name>
    <dbReference type="NCBI Taxonomy" id="1408889"/>
    <lineage>
        <taxon>Bacteria</taxon>
        <taxon>Bacillati</taxon>
        <taxon>Bacillota</taxon>
        <taxon>Clostridia</taxon>
        <taxon>Eubacteriales</taxon>
        <taxon>Clostridiaceae</taxon>
        <taxon>Clostridium</taxon>
    </lineage>
</organism>
<gene>
    <name evidence="1" type="ORF">CTDIVETGP_1168</name>
</gene>
<keyword evidence="1" id="KW-0456">Lyase</keyword>
<dbReference type="OrthoDB" id="9783671at2"/>
<evidence type="ECO:0000313" key="2">
    <source>
        <dbReference type="Proteomes" id="UP000019482"/>
    </source>
</evidence>
<dbReference type="GO" id="GO:1904047">
    <property type="term" value="F:S-adenosyl-L-methionine binding"/>
    <property type="evidence" value="ECO:0007669"/>
    <property type="project" value="TreeGrafter"/>
</dbReference>
<dbReference type="PANTHER" id="PTHR37822:SF2">
    <property type="entry name" value="SPORE PHOTOPRODUCT LYASE"/>
    <property type="match status" value="1"/>
</dbReference>